<feature type="transmembrane region" description="Helical" evidence="1">
    <location>
        <begin position="12"/>
        <end position="32"/>
    </location>
</feature>
<name>A0ABX3P2D5_9BACT</name>
<dbReference type="Proteomes" id="UP000192277">
    <property type="component" value="Unassembled WGS sequence"/>
</dbReference>
<evidence type="ECO:0000313" key="2">
    <source>
        <dbReference type="EMBL" id="OQP52952.1"/>
    </source>
</evidence>
<dbReference type="RefSeq" id="WP_014218524.1">
    <property type="nucleotide sequence ID" value="NZ_LWBO01000003.1"/>
</dbReference>
<organism evidence="2 3">
    <name type="scientific">Niastella koreensis</name>
    <dbReference type="NCBI Taxonomy" id="354356"/>
    <lineage>
        <taxon>Bacteria</taxon>
        <taxon>Pseudomonadati</taxon>
        <taxon>Bacteroidota</taxon>
        <taxon>Chitinophagia</taxon>
        <taxon>Chitinophagales</taxon>
        <taxon>Chitinophagaceae</taxon>
        <taxon>Niastella</taxon>
    </lineage>
</organism>
<evidence type="ECO:0000256" key="1">
    <source>
        <dbReference type="SAM" id="Phobius"/>
    </source>
</evidence>
<evidence type="ECO:0000313" key="3">
    <source>
        <dbReference type="Proteomes" id="UP000192277"/>
    </source>
</evidence>
<gene>
    <name evidence="2" type="ORF">A4D02_21325</name>
</gene>
<comment type="caution">
    <text evidence="2">The sequence shown here is derived from an EMBL/GenBank/DDBJ whole genome shotgun (WGS) entry which is preliminary data.</text>
</comment>
<dbReference type="EMBL" id="LWBO01000003">
    <property type="protein sequence ID" value="OQP52952.1"/>
    <property type="molecule type" value="Genomic_DNA"/>
</dbReference>
<feature type="transmembrane region" description="Helical" evidence="1">
    <location>
        <begin position="38"/>
        <end position="56"/>
    </location>
</feature>
<keyword evidence="1" id="KW-0472">Membrane</keyword>
<proteinExistence type="predicted"/>
<reference evidence="2 3" key="1">
    <citation type="submission" date="2016-04" db="EMBL/GenBank/DDBJ databases">
        <authorList>
            <person name="Chen L."/>
            <person name="Zhuang W."/>
            <person name="Wang G."/>
        </authorList>
    </citation>
    <scope>NUCLEOTIDE SEQUENCE [LARGE SCALE GENOMIC DNA]</scope>
    <source>
        <strain evidence="3">GR20</strain>
    </source>
</reference>
<accession>A0ABX3P2D5</accession>
<keyword evidence="1" id="KW-0812">Transmembrane</keyword>
<keyword evidence="3" id="KW-1185">Reference proteome</keyword>
<sequence>MIEMHEDAAMYALISLMALGTISVIALVVSWFKTSLRRATSLSIFVLSLVSFGLVAKTGYLGGQIRHTEISVGAIQYNARGGEKDDD</sequence>
<protein>
    <submittedName>
        <fullName evidence="2">Uncharacterized protein</fullName>
    </submittedName>
</protein>
<keyword evidence="1" id="KW-1133">Transmembrane helix</keyword>